<dbReference type="InterPro" id="IPR052027">
    <property type="entry name" value="PspC"/>
</dbReference>
<keyword evidence="5 6" id="KW-0472">Membrane</keyword>
<dbReference type="PANTHER" id="PTHR33885:SF3">
    <property type="entry name" value="PHAGE SHOCK PROTEIN C"/>
    <property type="match status" value="1"/>
</dbReference>
<evidence type="ECO:0000313" key="8">
    <source>
        <dbReference type="EMBL" id="MDR7120478.1"/>
    </source>
</evidence>
<comment type="subcellular location">
    <subcellularLocation>
        <location evidence="1">Cell membrane</location>
        <topology evidence="1">Single-pass membrane protein</topology>
    </subcellularLocation>
</comment>
<reference evidence="8 9" key="1">
    <citation type="submission" date="2023-07" db="EMBL/GenBank/DDBJ databases">
        <title>Sorghum-associated microbial communities from plants grown in Nebraska, USA.</title>
        <authorList>
            <person name="Schachtman D."/>
        </authorList>
    </citation>
    <scope>NUCLEOTIDE SEQUENCE [LARGE SCALE GENOMIC DNA]</scope>
    <source>
        <strain evidence="8 9">4138</strain>
    </source>
</reference>
<feature type="domain" description="Phage shock protein PspC N-terminal" evidence="7">
    <location>
        <begin position="9"/>
        <end position="62"/>
    </location>
</feature>
<dbReference type="RefSeq" id="WP_310275970.1">
    <property type="nucleotide sequence ID" value="NZ_JAVDWR010000003.1"/>
</dbReference>
<evidence type="ECO:0000256" key="1">
    <source>
        <dbReference type="ARBA" id="ARBA00004162"/>
    </source>
</evidence>
<evidence type="ECO:0000256" key="2">
    <source>
        <dbReference type="ARBA" id="ARBA00022475"/>
    </source>
</evidence>
<evidence type="ECO:0000313" key="9">
    <source>
        <dbReference type="Proteomes" id="UP001257909"/>
    </source>
</evidence>
<name>A0ABU1VXN8_9GAMM</name>
<evidence type="ECO:0000256" key="4">
    <source>
        <dbReference type="ARBA" id="ARBA00022989"/>
    </source>
</evidence>
<evidence type="ECO:0000256" key="3">
    <source>
        <dbReference type="ARBA" id="ARBA00022692"/>
    </source>
</evidence>
<keyword evidence="2" id="KW-1003">Cell membrane</keyword>
<evidence type="ECO:0000256" key="6">
    <source>
        <dbReference type="SAM" id="Phobius"/>
    </source>
</evidence>
<dbReference type="InterPro" id="IPR007168">
    <property type="entry name" value="Phageshock_PspC_N"/>
</dbReference>
<keyword evidence="4 6" id="KW-1133">Transmembrane helix</keyword>
<dbReference type="PANTHER" id="PTHR33885">
    <property type="entry name" value="PHAGE SHOCK PROTEIN C"/>
    <property type="match status" value="1"/>
</dbReference>
<evidence type="ECO:0000259" key="7">
    <source>
        <dbReference type="Pfam" id="PF04024"/>
    </source>
</evidence>
<keyword evidence="3 6" id="KW-0812">Transmembrane</keyword>
<proteinExistence type="predicted"/>
<keyword evidence="9" id="KW-1185">Reference proteome</keyword>
<feature type="transmembrane region" description="Helical" evidence="6">
    <location>
        <begin position="34"/>
        <end position="59"/>
    </location>
</feature>
<comment type="caution">
    <text evidence="8">The sequence shown here is derived from an EMBL/GenBank/DDBJ whole genome shotgun (WGS) entry which is preliminary data.</text>
</comment>
<dbReference type="Proteomes" id="UP001257909">
    <property type="component" value="Unassembled WGS sequence"/>
</dbReference>
<protein>
    <submittedName>
        <fullName evidence="8">Phage shock protein PspC (Stress-responsive transcriptional regulator)</fullName>
    </submittedName>
</protein>
<sequence>MSDKTLALSNDKMIAGVCGGIAEYFGWSKGGVRLVYVLLSVLSAAFPGLFVYIILWLLMPKKDSL</sequence>
<accession>A0ABU1VXN8</accession>
<organism evidence="8 9">
    <name type="scientific">Rheinheimera soli</name>
    <dbReference type="NCBI Taxonomy" id="443616"/>
    <lineage>
        <taxon>Bacteria</taxon>
        <taxon>Pseudomonadati</taxon>
        <taxon>Pseudomonadota</taxon>
        <taxon>Gammaproteobacteria</taxon>
        <taxon>Chromatiales</taxon>
        <taxon>Chromatiaceae</taxon>
        <taxon>Rheinheimera</taxon>
    </lineage>
</organism>
<dbReference type="EMBL" id="JAVDWR010000003">
    <property type="protein sequence ID" value="MDR7120478.1"/>
    <property type="molecule type" value="Genomic_DNA"/>
</dbReference>
<dbReference type="Pfam" id="PF04024">
    <property type="entry name" value="PspC"/>
    <property type="match status" value="1"/>
</dbReference>
<evidence type="ECO:0000256" key="5">
    <source>
        <dbReference type="ARBA" id="ARBA00023136"/>
    </source>
</evidence>
<gene>
    <name evidence="8" type="ORF">J2W69_001412</name>
</gene>